<organism evidence="2 3">
    <name type="scientific">Tanacetum coccineum</name>
    <dbReference type="NCBI Taxonomy" id="301880"/>
    <lineage>
        <taxon>Eukaryota</taxon>
        <taxon>Viridiplantae</taxon>
        <taxon>Streptophyta</taxon>
        <taxon>Embryophyta</taxon>
        <taxon>Tracheophyta</taxon>
        <taxon>Spermatophyta</taxon>
        <taxon>Magnoliopsida</taxon>
        <taxon>eudicotyledons</taxon>
        <taxon>Gunneridae</taxon>
        <taxon>Pentapetalae</taxon>
        <taxon>asterids</taxon>
        <taxon>campanulids</taxon>
        <taxon>Asterales</taxon>
        <taxon>Asteraceae</taxon>
        <taxon>Asteroideae</taxon>
        <taxon>Anthemideae</taxon>
        <taxon>Anthemidinae</taxon>
        <taxon>Tanacetum</taxon>
    </lineage>
</organism>
<protein>
    <submittedName>
        <fullName evidence="2">Reverse transcriptase domain-containing protein</fullName>
    </submittedName>
</protein>
<dbReference type="EMBL" id="BQNB010014545">
    <property type="protein sequence ID" value="GJT29464.1"/>
    <property type="molecule type" value="Genomic_DNA"/>
</dbReference>
<keyword evidence="2" id="KW-0695">RNA-directed DNA polymerase</keyword>
<dbReference type="Pfam" id="PF03732">
    <property type="entry name" value="Retrotrans_gag"/>
    <property type="match status" value="1"/>
</dbReference>
<evidence type="ECO:0000313" key="3">
    <source>
        <dbReference type="Proteomes" id="UP001151760"/>
    </source>
</evidence>
<comment type="caution">
    <text evidence="2">The sequence shown here is derived from an EMBL/GenBank/DDBJ whole genome shotgun (WGS) entry which is preliminary data.</text>
</comment>
<sequence length="390" mass="44527">MSNYGLSYQRPMYPPNEPLTSYPFYAQLINLFPNAPMYPNYGPTSLSADSTGCVTPFVRWIEDYPLLDGLKIPSHVASYDGKEDPDNYLHLFEGAIRMQKWAMPVACHIFTYTLKDSTRIWWNDQKSGSIINYKDLKAKFRSHFSQQKNFTKTHLAVHNIKQRDRESTRDFVTRQGALWILSMNLPTTYKGLMENTYTWIEAKEVATNGASNDHREGFDILNKGEWKKGDKDIIPAKSPILMVSRESHVSKRRSVEEPVNGIGEITFPPVSGSDNSSDPVIIKAQISKIQVNQVTKDVLSCVDAKERIIVNDKFLEQTLVIGKQLRTSYKRKLQDLLRSNVDVFTGTYADMIGILRTIMVGGKPFNTKHTLNEYKHIEPVKKKKRGLAPE</sequence>
<evidence type="ECO:0000259" key="1">
    <source>
        <dbReference type="Pfam" id="PF03732"/>
    </source>
</evidence>
<name>A0ABQ5CRV2_9ASTR</name>
<dbReference type="GO" id="GO:0003964">
    <property type="term" value="F:RNA-directed DNA polymerase activity"/>
    <property type="evidence" value="ECO:0007669"/>
    <property type="project" value="UniProtKB-KW"/>
</dbReference>
<gene>
    <name evidence="2" type="ORF">Tco_0909739</name>
</gene>
<reference evidence="2" key="2">
    <citation type="submission" date="2022-01" db="EMBL/GenBank/DDBJ databases">
        <authorList>
            <person name="Yamashiro T."/>
            <person name="Shiraishi A."/>
            <person name="Satake H."/>
            <person name="Nakayama K."/>
        </authorList>
    </citation>
    <scope>NUCLEOTIDE SEQUENCE</scope>
</reference>
<dbReference type="Proteomes" id="UP001151760">
    <property type="component" value="Unassembled WGS sequence"/>
</dbReference>
<proteinExistence type="predicted"/>
<dbReference type="PANTHER" id="PTHR33223">
    <property type="entry name" value="CCHC-TYPE DOMAIN-CONTAINING PROTEIN"/>
    <property type="match status" value="1"/>
</dbReference>
<feature type="domain" description="Retrotransposon gag" evidence="1">
    <location>
        <begin position="109"/>
        <end position="184"/>
    </location>
</feature>
<evidence type="ECO:0000313" key="2">
    <source>
        <dbReference type="EMBL" id="GJT29464.1"/>
    </source>
</evidence>
<keyword evidence="2" id="KW-0808">Transferase</keyword>
<keyword evidence="2" id="KW-0548">Nucleotidyltransferase</keyword>
<accession>A0ABQ5CRV2</accession>
<reference evidence="2" key="1">
    <citation type="journal article" date="2022" name="Int. J. Mol. Sci.">
        <title>Draft Genome of Tanacetum Coccineum: Genomic Comparison of Closely Related Tanacetum-Family Plants.</title>
        <authorList>
            <person name="Yamashiro T."/>
            <person name="Shiraishi A."/>
            <person name="Nakayama K."/>
            <person name="Satake H."/>
        </authorList>
    </citation>
    <scope>NUCLEOTIDE SEQUENCE</scope>
</reference>
<dbReference type="InterPro" id="IPR005162">
    <property type="entry name" value="Retrotrans_gag_dom"/>
</dbReference>
<keyword evidence="3" id="KW-1185">Reference proteome</keyword>
<dbReference type="PANTHER" id="PTHR33223:SF11">
    <property type="entry name" value="ELEMENT PROTEIN, PUTATIVE-RELATED"/>
    <property type="match status" value="1"/>
</dbReference>